<evidence type="ECO:0000313" key="3">
    <source>
        <dbReference type="Proteomes" id="UP000186594"/>
    </source>
</evidence>
<comment type="caution">
    <text evidence="2">The sequence shown here is derived from an EMBL/GenBank/DDBJ whole genome shotgun (WGS) entry which is preliminary data.</text>
</comment>
<organism evidence="2 3">
    <name type="scientific">Neolecta irregularis (strain DAH-3)</name>
    <dbReference type="NCBI Taxonomy" id="1198029"/>
    <lineage>
        <taxon>Eukaryota</taxon>
        <taxon>Fungi</taxon>
        <taxon>Dikarya</taxon>
        <taxon>Ascomycota</taxon>
        <taxon>Taphrinomycotina</taxon>
        <taxon>Neolectales</taxon>
        <taxon>Neolectaceae</taxon>
        <taxon>Neolecta</taxon>
    </lineage>
</organism>
<gene>
    <name evidence="2" type="ORF">NEOLI_005495</name>
</gene>
<feature type="compositionally biased region" description="Basic residues" evidence="1">
    <location>
        <begin position="250"/>
        <end position="262"/>
    </location>
</feature>
<feature type="compositionally biased region" description="Basic residues" evidence="1">
    <location>
        <begin position="221"/>
        <end position="232"/>
    </location>
</feature>
<reference evidence="2 3" key="1">
    <citation type="submission" date="2016-04" db="EMBL/GenBank/DDBJ databases">
        <title>Evolutionary innovation and constraint leading to complex multicellularity in the Ascomycota.</title>
        <authorList>
            <person name="Cisse O."/>
            <person name="Nguyen A."/>
            <person name="Hewitt D.A."/>
            <person name="Jedd G."/>
            <person name="Stajich J.E."/>
        </authorList>
    </citation>
    <scope>NUCLEOTIDE SEQUENCE [LARGE SCALE GENOMIC DNA]</scope>
    <source>
        <strain evidence="2 3">DAH-3</strain>
    </source>
</reference>
<dbReference type="Proteomes" id="UP000186594">
    <property type="component" value="Unassembled WGS sequence"/>
</dbReference>
<evidence type="ECO:0000256" key="1">
    <source>
        <dbReference type="SAM" id="MobiDB-lite"/>
    </source>
</evidence>
<proteinExistence type="predicted"/>
<feature type="region of interest" description="Disordered" evidence="1">
    <location>
        <begin position="212"/>
        <end position="263"/>
    </location>
</feature>
<evidence type="ECO:0000313" key="2">
    <source>
        <dbReference type="EMBL" id="OLL23561.1"/>
    </source>
</evidence>
<protein>
    <submittedName>
        <fullName evidence="2">Uncharacterized protein</fullName>
    </submittedName>
</protein>
<feature type="non-terminal residue" evidence="2">
    <location>
        <position position="331"/>
    </location>
</feature>
<keyword evidence="3" id="KW-1185">Reference proteome</keyword>
<feature type="region of interest" description="Disordered" evidence="1">
    <location>
        <begin position="58"/>
        <end position="79"/>
    </location>
</feature>
<accession>A0A1U7LM20</accession>
<dbReference type="AlphaFoldDB" id="A0A1U7LM20"/>
<sequence length="331" mass="37346">MWAVVESFKKYWLELDEKNGALKSLLKHRDDGTYPNSFHRKFAQVKTSIPVAVDEAMDIDDDSDCPSRPAPQNPSLKKAKDDELVRLITETTGHVNRIRSALHDASVRRGIDQYFQEYVVSLEGREIGLFGGAWQAESILARKHLDEALIHTRQDLASIIAMRTINNKLKADKKAEAEARMAAKKVSRTVEEILKDQLSSTNKRLATLEKALKKKNDGGKKKGPKGKPKPKPKAGPGKGKGKGPQGKTPVNKKSKKISKKQKKWYDTSSSFRVNKANTYPDRFISWSSNKQFKFVFLKNSCLYIDTVISESPLHILNNIKISNIVKRLLSY</sequence>
<name>A0A1U7LM20_NEOID</name>
<dbReference type="EMBL" id="LXFE01001495">
    <property type="protein sequence ID" value="OLL23561.1"/>
    <property type="molecule type" value="Genomic_DNA"/>
</dbReference>